<organism evidence="1 2">
    <name type="scientific">Exiguobacterium antarcticum</name>
    <dbReference type="NCBI Taxonomy" id="132920"/>
    <lineage>
        <taxon>Bacteria</taxon>
        <taxon>Bacillati</taxon>
        <taxon>Bacillota</taxon>
        <taxon>Bacilli</taxon>
        <taxon>Bacillales</taxon>
        <taxon>Bacillales Family XII. Incertae Sedis</taxon>
        <taxon>Exiguobacterium</taxon>
    </lineage>
</organism>
<accession>A0ABT6R4Q1</accession>
<dbReference type="EMBL" id="JASBQV010000021">
    <property type="protein sequence ID" value="MDI3235813.1"/>
    <property type="molecule type" value="Genomic_DNA"/>
</dbReference>
<protein>
    <submittedName>
        <fullName evidence="1">DUF3139 domain-containing protein</fullName>
    </submittedName>
</protein>
<name>A0ABT6R4Q1_9BACL</name>
<keyword evidence="2" id="KW-1185">Reference proteome</keyword>
<evidence type="ECO:0000313" key="1">
    <source>
        <dbReference type="EMBL" id="MDI3235813.1"/>
    </source>
</evidence>
<dbReference type="RefSeq" id="WP_282356817.1">
    <property type="nucleotide sequence ID" value="NZ_JASBQV010000021.1"/>
</dbReference>
<dbReference type="Pfam" id="PF11337">
    <property type="entry name" value="DUF3139"/>
    <property type="match status" value="1"/>
</dbReference>
<comment type="caution">
    <text evidence="1">The sequence shown here is derived from an EMBL/GenBank/DDBJ whole genome shotgun (WGS) entry which is preliminary data.</text>
</comment>
<dbReference type="InterPro" id="IPR021486">
    <property type="entry name" value="DUF3139"/>
</dbReference>
<proteinExistence type="predicted"/>
<dbReference type="Proteomes" id="UP001243286">
    <property type="component" value="Unassembled WGS sequence"/>
</dbReference>
<gene>
    <name evidence="1" type="ORF">QK289_12410</name>
</gene>
<sequence length="108" mass="12923">MKKEVRPFIFTLIVLVVLIAAYPSYRLFSKVSTESKIENLLEQKDYDQDISKKEMMYDSKTGRYFLEVRYENEPDYTYTYEVIDDKILTIAYDKKKSEVTTDLKHILK</sequence>
<evidence type="ECO:0000313" key="2">
    <source>
        <dbReference type="Proteomes" id="UP001243286"/>
    </source>
</evidence>
<reference evidence="1 2" key="1">
    <citation type="submission" date="2023-04" db="EMBL/GenBank/DDBJ databases">
        <title>Antarctic isolates genomes.</title>
        <authorList>
            <person name="Dimov S.G."/>
        </authorList>
    </citation>
    <scope>NUCLEOTIDE SEQUENCE [LARGE SCALE GENOMIC DNA]</scope>
    <source>
        <strain evidence="1 2">AL19</strain>
    </source>
</reference>